<dbReference type="AlphaFoldDB" id="A0A4Q7MX12"/>
<dbReference type="PANTHER" id="PTHR36436:SF6">
    <property type="entry name" value="SLL5081 PROTEIN"/>
    <property type="match status" value="1"/>
</dbReference>
<dbReference type="SUPFAM" id="SSF103032">
    <property type="entry name" value="Hypothetical protein YwqG"/>
    <property type="match status" value="1"/>
</dbReference>
<dbReference type="EMBL" id="SGXA01000002">
    <property type="protein sequence ID" value="RZS71723.1"/>
    <property type="molecule type" value="Genomic_DNA"/>
</dbReference>
<dbReference type="Pfam" id="PF09234">
    <property type="entry name" value="DUF1963"/>
    <property type="match status" value="1"/>
</dbReference>
<gene>
    <name evidence="1" type="ORF">EV199_3631</name>
</gene>
<dbReference type="Gene3D" id="2.30.320.10">
    <property type="entry name" value="YwqG-like"/>
    <property type="match status" value="1"/>
</dbReference>
<comment type="caution">
    <text evidence="1">The sequence shown here is derived from an EMBL/GenBank/DDBJ whole genome shotgun (WGS) entry which is preliminary data.</text>
</comment>
<evidence type="ECO:0000313" key="1">
    <source>
        <dbReference type="EMBL" id="RZS71723.1"/>
    </source>
</evidence>
<keyword evidence="2" id="KW-1185">Reference proteome</keyword>
<sequence length="311" mass="35792">MGIFDFFSKKKKAHLIDTPIIQATRQTNTEKKMLQVDAEILLEKIEVVPGLVLPRAFANHWPELSQSKTSFIQIKTTPAAALTPGQSKFGSYPKLPLNFSYPRDQHGEYMFPLAQINFRELPPMPGYPRTGFLQFYISADDTYGYRFDNRPNDFRILFFEEADVENFQADFSFLQSTMGSESVPLSEPLSLQFELKEEYFGLGNVTNQMNPGISLEQIAAQYDEELEEELMTCAYDHFTPSGHKLGGYAYFTQTDPREYREEKEKEFVLLLQIDSDDKIMWGDAGVANFFIHPNDLAKKDFSKAFYTWDCS</sequence>
<proteinExistence type="predicted"/>
<name>A0A4Q7MX12_9BACT</name>
<reference evidence="1 2" key="1">
    <citation type="submission" date="2019-02" db="EMBL/GenBank/DDBJ databases">
        <title>Genomic Encyclopedia of Type Strains, Phase IV (KMG-IV): sequencing the most valuable type-strain genomes for metagenomic binning, comparative biology and taxonomic classification.</title>
        <authorList>
            <person name="Goeker M."/>
        </authorList>
    </citation>
    <scope>NUCLEOTIDE SEQUENCE [LARGE SCALE GENOMIC DNA]</scope>
    <source>
        <strain evidence="1 2">DSM 18116</strain>
    </source>
</reference>
<evidence type="ECO:0000313" key="2">
    <source>
        <dbReference type="Proteomes" id="UP000293874"/>
    </source>
</evidence>
<dbReference type="InterPro" id="IPR035948">
    <property type="entry name" value="YwqG-like_sf"/>
</dbReference>
<dbReference type="InterPro" id="IPR015315">
    <property type="entry name" value="DUF1963"/>
</dbReference>
<protein>
    <submittedName>
        <fullName evidence="1">Uncharacterized protein YwqG</fullName>
    </submittedName>
</protein>
<accession>A0A4Q7MX12</accession>
<dbReference type="PANTHER" id="PTHR36436">
    <property type="entry name" value="SLL5081 PROTEIN"/>
    <property type="match status" value="1"/>
</dbReference>
<dbReference type="Proteomes" id="UP000293874">
    <property type="component" value="Unassembled WGS sequence"/>
</dbReference>
<organism evidence="1 2">
    <name type="scientific">Pseudobacter ginsenosidimutans</name>
    <dbReference type="NCBI Taxonomy" id="661488"/>
    <lineage>
        <taxon>Bacteria</taxon>
        <taxon>Pseudomonadati</taxon>
        <taxon>Bacteroidota</taxon>
        <taxon>Chitinophagia</taxon>
        <taxon>Chitinophagales</taxon>
        <taxon>Chitinophagaceae</taxon>
        <taxon>Pseudobacter</taxon>
    </lineage>
</organism>